<accession>A0A7E5W4S5</accession>
<keyword evidence="1" id="KW-1133">Transmembrane helix</keyword>
<organism evidence="5 6">
    <name type="scientific">Trichoplusia ni</name>
    <name type="common">Cabbage looper</name>
    <dbReference type="NCBI Taxonomy" id="7111"/>
    <lineage>
        <taxon>Eukaryota</taxon>
        <taxon>Metazoa</taxon>
        <taxon>Ecdysozoa</taxon>
        <taxon>Arthropoda</taxon>
        <taxon>Hexapoda</taxon>
        <taxon>Insecta</taxon>
        <taxon>Pterygota</taxon>
        <taxon>Neoptera</taxon>
        <taxon>Endopterygota</taxon>
        <taxon>Lepidoptera</taxon>
        <taxon>Glossata</taxon>
        <taxon>Ditrysia</taxon>
        <taxon>Noctuoidea</taxon>
        <taxon>Noctuidae</taxon>
        <taxon>Plusiinae</taxon>
        <taxon>Trichoplusia</taxon>
    </lineage>
</organism>
<feature type="signal peptide" evidence="2">
    <location>
        <begin position="1"/>
        <end position="18"/>
    </location>
</feature>
<reference evidence="6" key="1">
    <citation type="submission" date="2025-08" db="UniProtKB">
        <authorList>
            <consortium name="RefSeq"/>
        </authorList>
    </citation>
    <scope>IDENTIFICATION</scope>
</reference>
<dbReference type="GO" id="GO:0016020">
    <property type="term" value="C:membrane"/>
    <property type="evidence" value="ECO:0007669"/>
    <property type="project" value="InterPro"/>
</dbReference>
<name>A0A7E5W4S5_TRINI</name>
<dbReference type="RefSeq" id="XP_026735502.1">
    <property type="nucleotide sequence ID" value="XM_026879701.1"/>
</dbReference>
<keyword evidence="5" id="KW-1185">Reference proteome</keyword>
<feature type="transmembrane region" description="Helical" evidence="1">
    <location>
        <begin position="430"/>
        <end position="448"/>
    </location>
</feature>
<feature type="transmembrane region" description="Helical" evidence="1">
    <location>
        <begin position="484"/>
        <end position="508"/>
    </location>
</feature>
<feature type="domain" description="Neurotransmitter-gated ion-channel ligand-binding" evidence="3">
    <location>
        <begin position="225"/>
        <end position="388"/>
    </location>
</feature>
<dbReference type="InterPro" id="IPR006202">
    <property type="entry name" value="Neur_chan_lig-bd"/>
</dbReference>
<dbReference type="OrthoDB" id="8182187at2759"/>
<keyword evidence="1" id="KW-0472">Membrane</keyword>
<dbReference type="PANTHER" id="PTHR36695:SF12">
    <property type="entry name" value="AGAP008648-PA"/>
    <property type="match status" value="1"/>
</dbReference>
<proteinExistence type="predicted"/>
<dbReference type="Proteomes" id="UP000322000">
    <property type="component" value="Chromosome 12"/>
</dbReference>
<dbReference type="Pfam" id="PF12248">
    <property type="entry name" value="Methyltransf_FA"/>
    <property type="match status" value="1"/>
</dbReference>
<dbReference type="GeneID" id="113499282"/>
<keyword evidence="2" id="KW-0732">Signal</keyword>
<dbReference type="PANTHER" id="PTHR36695">
    <property type="entry name" value="AGAP008648-PA"/>
    <property type="match status" value="1"/>
</dbReference>
<dbReference type="InterPro" id="IPR022041">
    <property type="entry name" value="Methyltransf_FA"/>
</dbReference>
<dbReference type="AlphaFoldDB" id="A0A7E5W4S5"/>
<keyword evidence="1" id="KW-0812">Transmembrane</keyword>
<dbReference type="FunCoup" id="A0A7E5W4S5">
    <property type="interactions" value="6"/>
</dbReference>
<evidence type="ECO:0000256" key="1">
    <source>
        <dbReference type="SAM" id="Phobius"/>
    </source>
</evidence>
<feature type="domain" description="Farnesoic acid O-methyl transferase" evidence="4">
    <location>
        <begin position="55"/>
        <end position="188"/>
    </location>
</feature>
<dbReference type="KEGG" id="tnl:113499282"/>
<feature type="transmembrane region" description="Helical" evidence="1">
    <location>
        <begin position="457"/>
        <end position="478"/>
    </location>
</feature>
<evidence type="ECO:0000259" key="4">
    <source>
        <dbReference type="Pfam" id="PF12248"/>
    </source>
</evidence>
<gene>
    <name evidence="6" type="primary">LOC113499282</name>
</gene>
<evidence type="ECO:0000313" key="5">
    <source>
        <dbReference type="Proteomes" id="UP000322000"/>
    </source>
</evidence>
<dbReference type="Pfam" id="PF02931">
    <property type="entry name" value="Neur_chan_LBD"/>
    <property type="match status" value="1"/>
</dbReference>
<dbReference type="GO" id="GO:0005230">
    <property type="term" value="F:extracellular ligand-gated monoatomic ion channel activity"/>
    <property type="evidence" value="ECO:0007669"/>
    <property type="project" value="InterPro"/>
</dbReference>
<dbReference type="InParanoid" id="A0A7E5W4S5"/>
<dbReference type="SUPFAM" id="SSF63712">
    <property type="entry name" value="Nicotinic receptor ligand binding domain-like"/>
    <property type="match status" value="1"/>
</dbReference>
<feature type="chain" id="PRO_5028892053" evidence="2">
    <location>
        <begin position="19"/>
        <end position="606"/>
    </location>
</feature>
<dbReference type="Gene3D" id="2.70.170.10">
    <property type="entry name" value="Neurotransmitter-gated ion-channel ligand-binding domain"/>
    <property type="match status" value="1"/>
</dbReference>
<dbReference type="InterPro" id="IPR036734">
    <property type="entry name" value="Neur_chan_lig-bd_sf"/>
</dbReference>
<evidence type="ECO:0000313" key="6">
    <source>
        <dbReference type="RefSeq" id="XP_026735502.1"/>
    </source>
</evidence>
<protein>
    <submittedName>
        <fullName evidence="6">Neuronal acetylcholine receptor subunit alpha-5-like</fullName>
    </submittedName>
</protein>
<evidence type="ECO:0000256" key="2">
    <source>
        <dbReference type="SAM" id="SignalP"/>
    </source>
</evidence>
<sequence>MIRIFIYFIIGLNFCTNAQNVTNYVFTRKMAQACKEHICQDGYSYNTFYSVDDENMKEITKNTEMAFEMHLGIQAVNNGHILLSPVPRPGDSDPVYEFVVGGGGNKFTELRRNLKRNAKKSVLTPKILSSFEARGFYIKIQQDGLIEFGREGESLPLLSYMDVSPLQIKYFSFAAWTGVEVKFLYDCPVPGANTTSDSQEIERRLSPTEEFKRSRLQYLLPWIPPKPQMDVTLGIKVTNVKYDPFQSKLITSLSVVVSWTDEGMSWFPGKYNISSVLKFHQGQIWSPRFYIFNSDNMDPFDARNTALISMTHDGEATFHFQSTVYTWCTDSSPGLSKWPHDEYECSIVIQAWEAHEKISIGVIEPNSTKMQVFAGVDDVTENEWEVSTKQFIVKPNLWNHFYSTDDNETHQSDRYIIDVTLKRHATAYNVVFYTPLLVLVLFVLMSFWSEPLVMDRIWFLAGCSVVISMGLCYIDYLIPSHTLPSILVLYTNVLFGVLLALLIQAFLMTTAAENISKMATVQRVIRSNVVRIIFCLPYVASSASNGGYFSQEDEDPQATPISREIEEMESENEGKMKEKMELAEVIDRILFMTYTITFAAMLGAHF</sequence>
<evidence type="ECO:0000259" key="3">
    <source>
        <dbReference type="Pfam" id="PF02931"/>
    </source>
</evidence>